<evidence type="ECO:0000313" key="1">
    <source>
        <dbReference type="EMBL" id="MEE4038918.1"/>
    </source>
</evidence>
<dbReference type="PANTHER" id="PTHR32305:SF15">
    <property type="entry name" value="PROTEIN RHSA-RELATED"/>
    <property type="match status" value="1"/>
</dbReference>
<dbReference type="PANTHER" id="PTHR32305">
    <property type="match status" value="1"/>
</dbReference>
<accession>A0ABU7N1W4</accession>
<dbReference type="InterPro" id="IPR022385">
    <property type="entry name" value="Rhs_assc_core"/>
</dbReference>
<proteinExistence type="predicted"/>
<dbReference type="EMBL" id="JAZEIP010000002">
    <property type="protein sequence ID" value="MEE4038918.1"/>
    <property type="molecule type" value="Genomic_DNA"/>
</dbReference>
<comment type="caution">
    <text evidence="1">The sequence shown here is derived from an EMBL/GenBank/DDBJ whole genome shotgun (WGS) entry which is preliminary data.</text>
</comment>
<gene>
    <name evidence="1" type="ORF">V2I87_02315</name>
</gene>
<dbReference type="Gene3D" id="2.180.10.10">
    <property type="entry name" value="RHS repeat-associated core"/>
    <property type="match status" value="1"/>
</dbReference>
<name>A0ABU7N1W4_PSEVI</name>
<dbReference type="NCBIfam" id="TIGR03696">
    <property type="entry name" value="Rhs_assc_core"/>
    <property type="match status" value="1"/>
</dbReference>
<organism evidence="1 2">
    <name type="scientific">Pseudomonas viridiflava</name>
    <name type="common">Phytomonas viridiflava</name>
    <dbReference type="NCBI Taxonomy" id="33069"/>
    <lineage>
        <taxon>Bacteria</taxon>
        <taxon>Pseudomonadati</taxon>
        <taxon>Pseudomonadota</taxon>
        <taxon>Gammaproteobacteria</taxon>
        <taxon>Pseudomonadales</taxon>
        <taxon>Pseudomonadaceae</taxon>
        <taxon>Pseudomonas</taxon>
    </lineage>
</organism>
<reference evidence="1 2" key="1">
    <citation type="submission" date="2024-01" db="EMBL/GenBank/DDBJ databases">
        <title>Characterization of Pseudomonas viridiflava in Georgia, USA.</title>
        <authorList>
            <person name="Zhao M."/>
            <person name="Dutta B."/>
        </authorList>
    </citation>
    <scope>NUCLEOTIDE SEQUENCE [LARGE SCALE GENOMIC DNA]</scope>
    <source>
        <strain evidence="1 2">21GA0539</strain>
    </source>
</reference>
<keyword evidence="2" id="KW-1185">Reference proteome</keyword>
<dbReference type="InterPro" id="IPR050708">
    <property type="entry name" value="T6SS_VgrG/RHS"/>
</dbReference>
<dbReference type="RefSeq" id="WP_330512497.1">
    <property type="nucleotide sequence ID" value="NZ_JAZEIH010000002.1"/>
</dbReference>
<evidence type="ECO:0000313" key="2">
    <source>
        <dbReference type="Proteomes" id="UP001343600"/>
    </source>
</evidence>
<dbReference type="Proteomes" id="UP001343600">
    <property type="component" value="Unassembled WGS sequence"/>
</dbReference>
<sequence>MSSTLHRNTPSLAVIDPRGLSLRSVQMSRTTEERPAEIRVNHQRFDPAGRSVARHDPRLFEQALSHLDTPANLHRTFSLSGEVLLVESVDSGWCLTFAGEAGQALERRDGRDSCRVTEYDDLLRPARILEQGRNVERFGYGAADAFEHNQCNQVIRHDDPAGSLFVTDYGVSGAVLDDARSFLLEPVSPDWPLAESGRDALLESNRLHTRWAVNALGEVLEQTDVCGNVQRFHQTVAGQLKSMELTHSGVTQTLVSDLRYNAFNQVEQETAGNGVISCYTYEAQTGRLNELLATSADGGTLQHLKYVYDPVGNVLEIADPAQRMGPLVRRLVESVRHYRYDTLYQLIEATGFEVKTDTSHGPALPDMQNLPPDPNQIRNYTQTYDYDAAGNLLTMRHVGEQSFTRTMRVAPDSNRSLPEGEVDTDFADSFDANGNLLQLVRGQSLVWDVRNQLQQITTVQRESGLSDQERYIYDSQGQRVRKINSAQASGRTLINEVRYLPGLEIRTTADGEILHVITAQAGRNGVRVLHWEAGKPEGIANDQVRYSLNDHLGSSTLELDQQGGLISQESYYPFGGTAWWAARSAVEAKYKTVRYSGKERDASGLYYYGYRYYAPWLQRWINPDPAGDVDGLNIYRMLRNNPTVEIDINGLIGERRDAKGATEASKLHYDHYLVPKIMERKEQDKEHAIASVMKRAGLERANAAGELLDTSVGVLESSVMTFNIRPDKLGRLSGKGMINTWKTLKQENTYTEMRDRIENKMFEYGNSASALVRKASLPGKQKTKQYSRPLYGAVQIAPDSQTVGGAPTYGAAAFQLSEDARRYMTFTAADSLSTGAALKDLALKGNVFPLITNMRPDTWEVLNAALNKSLPAVRVTESSSYVEWQSHAPVQWDEMEFLEFARRADFEKAFAAPSTVAFIERFSVNVRLKGL</sequence>
<protein>
    <submittedName>
        <fullName evidence="1">RHS repeat-associated core domain-containing protein</fullName>
    </submittedName>
</protein>